<sequence length="98" mass="11053">MINFNGLDLNKLLQQGVPTNDFGVPKSVSDNLMNTVKEPQHDWQKYLELMQEDNNLLPQQQQPMPVMQAPQAPQIQSAPHQPGVGYRKPTYMPKGLLG</sequence>
<dbReference type="AlphaFoldDB" id="A0A095YLS5"/>
<organism evidence="2 3">
    <name type="scientific">Oligella urethralis DNF00040</name>
    <dbReference type="NCBI Taxonomy" id="1401065"/>
    <lineage>
        <taxon>Bacteria</taxon>
        <taxon>Pseudomonadati</taxon>
        <taxon>Pseudomonadota</taxon>
        <taxon>Betaproteobacteria</taxon>
        <taxon>Burkholderiales</taxon>
        <taxon>Alcaligenaceae</taxon>
        <taxon>Oligella</taxon>
    </lineage>
</organism>
<dbReference type="EMBL" id="JRNI01000141">
    <property type="protein sequence ID" value="KGF23400.1"/>
    <property type="molecule type" value="Genomic_DNA"/>
</dbReference>
<dbReference type="RefSeq" id="WP_036561486.1">
    <property type="nucleotide sequence ID" value="NZ_JRNI01000141.1"/>
</dbReference>
<gene>
    <name evidence="2" type="ORF">HMPREF2130_11930</name>
</gene>
<feature type="compositionally biased region" description="Low complexity" evidence="1">
    <location>
        <begin position="64"/>
        <end position="82"/>
    </location>
</feature>
<proteinExistence type="predicted"/>
<feature type="region of interest" description="Disordered" evidence="1">
    <location>
        <begin position="64"/>
        <end position="98"/>
    </location>
</feature>
<comment type="caution">
    <text evidence="2">The sequence shown here is derived from an EMBL/GenBank/DDBJ whole genome shotgun (WGS) entry which is preliminary data.</text>
</comment>
<reference evidence="2 3" key="1">
    <citation type="submission" date="2014-07" db="EMBL/GenBank/DDBJ databases">
        <authorList>
            <person name="McCorrison J."/>
            <person name="Sanka R."/>
            <person name="Torralba M."/>
            <person name="Gillis M."/>
            <person name="Haft D.H."/>
            <person name="Methe B."/>
            <person name="Sutton G."/>
            <person name="Nelson K.E."/>
        </authorList>
    </citation>
    <scope>NUCLEOTIDE SEQUENCE [LARGE SCALE GENOMIC DNA]</scope>
    <source>
        <strain evidence="2 3">DNF00040</strain>
    </source>
</reference>
<evidence type="ECO:0000313" key="3">
    <source>
        <dbReference type="Proteomes" id="UP000029629"/>
    </source>
</evidence>
<dbReference type="Proteomes" id="UP000029629">
    <property type="component" value="Unassembled WGS sequence"/>
</dbReference>
<name>A0A095YLS5_9BURK</name>
<keyword evidence="3" id="KW-1185">Reference proteome</keyword>
<evidence type="ECO:0000256" key="1">
    <source>
        <dbReference type="SAM" id="MobiDB-lite"/>
    </source>
</evidence>
<protein>
    <submittedName>
        <fullName evidence="2">Uncharacterized protein</fullName>
    </submittedName>
</protein>
<evidence type="ECO:0000313" key="2">
    <source>
        <dbReference type="EMBL" id="KGF23400.1"/>
    </source>
</evidence>
<accession>A0A095YLS5</accession>